<keyword evidence="4 7" id="KW-0067">ATP-binding</keyword>
<keyword evidence="1" id="KW-0808">Transferase</keyword>
<evidence type="ECO:0000256" key="6">
    <source>
        <dbReference type="ARBA" id="ARBA00038999"/>
    </source>
</evidence>
<evidence type="ECO:0000256" key="5">
    <source>
        <dbReference type="ARBA" id="ARBA00038035"/>
    </source>
</evidence>
<dbReference type="SUPFAM" id="SSF56112">
    <property type="entry name" value="Protein kinase-like (PK-like)"/>
    <property type="match status" value="1"/>
</dbReference>
<dbReference type="Gene3D" id="3.30.200.20">
    <property type="entry name" value="Phosphorylase Kinase, domain 1"/>
    <property type="match status" value="1"/>
</dbReference>
<keyword evidence="2 7" id="KW-0547">Nucleotide-binding</keyword>
<proteinExistence type="inferred from homology"/>
<protein>
    <recommendedName>
        <fullName evidence="6">mitogen-activated protein kinase kinase</fullName>
        <ecNumber evidence="6">2.7.12.2</ecNumber>
    </recommendedName>
</protein>
<keyword evidence="3" id="KW-0418">Kinase</keyword>
<organism evidence="10 11">
    <name type="scientific">Batrachochytrium salamandrivorans</name>
    <dbReference type="NCBI Taxonomy" id="1357716"/>
    <lineage>
        <taxon>Eukaryota</taxon>
        <taxon>Fungi</taxon>
        <taxon>Fungi incertae sedis</taxon>
        <taxon>Chytridiomycota</taxon>
        <taxon>Chytridiomycota incertae sedis</taxon>
        <taxon>Chytridiomycetes</taxon>
        <taxon>Rhizophydiales</taxon>
        <taxon>Rhizophydiales incertae sedis</taxon>
        <taxon>Batrachochytrium</taxon>
    </lineage>
</organism>
<evidence type="ECO:0000256" key="7">
    <source>
        <dbReference type="PROSITE-ProRule" id="PRU10141"/>
    </source>
</evidence>
<dbReference type="InterPro" id="IPR011009">
    <property type="entry name" value="Kinase-like_dom_sf"/>
</dbReference>
<evidence type="ECO:0000256" key="1">
    <source>
        <dbReference type="ARBA" id="ARBA00022679"/>
    </source>
</evidence>
<dbReference type="EC" id="2.7.12.2" evidence="6"/>
<evidence type="ECO:0000256" key="8">
    <source>
        <dbReference type="RuleBase" id="RU000304"/>
    </source>
</evidence>
<feature type="domain" description="Protein kinase" evidence="9">
    <location>
        <begin position="69"/>
        <end position="324"/>
    </location>
</feature>
<keyword evidence="8" id="KW-0723">Serine/threonine-protein kinase</keyword>
<dbReference type="EMBL" id="JAFCIX010000312">
    <property type="protein sequence ID" value="KAH6595262.1"/>
    <property type="molecule type" value="Genomic_DNA"/>
</dbReference>
<dbReference type="InterPro" id="IPR008271">
    <property type="entry name" value="Ser/Thr_kinase_AS"/>
</dbReference>
<gene>
    <name evidence="10" type="ORF">BASA50_006056</name>
</gene>
<evidence type="ECO:0000256" key="4">
    <source>
        <dbReference type="ARBA" id="ARBA00022840"/>
    </source>
</evidence>
<dbReference type="PANTHER" id="PTHR48013">
    <property type="entry name" value="DUAL SPECIFICITY MITOGEN-ACTIVATED PROTEIN KINASE KINASE 5-RELATED"/>
    <property type="match status" value="1"/>
</dbReference>
<reference evidence="10 11" key="1">
    <citation type="submission" date="2021-02" db="EMBL/GenBank/DDBJ databases">
        <title>Variation within the Batrachochytrium salamandrivorans European outbreak.</title>
        <authorList>
            <person name="Kelly M."/>
            <person name="Pasmans F."/>
            <person name="Shea T.P."/>
            <person name="Munoz J.F."/>
            <person name="Carranza S."/>
            <person name="Cuomo C.A."/>
            <person name="Martel A."/>
        </authorList>
    </citation>
    <scope>NUCLEOTIDE SEQUENCE [LARGE SCALE GENOMIC DNA]</scope>
    <source>
        <strain evidence="10 11">AMFP18/2</strain>
    </source>
</reference>
<feature type="binding site" evidence="7">
    <location>
        <position position="98"/>
    </location>
    <ligand>
        <name>ATP</name>
        <dbReference type="ChEBI" id="CHEBI:30616"/>
    </ligand>
</feature>
<evidence type="ECO:0000256" key="2">
    <source>
        <dbReference type="ARBA" id="ARBA00022741"/>
    </source>
</evidence>
<dbReference type="SMART" id="SM00220">
    <property type="entry name" value="S_TKc"/>
    <property type="match status" value="1"/>
</dbReference>
<dbReference type="Gene3D" id="1.10.510.10">
    <property type="entry name" value="Transferase(Phosphotransferase) domain 1"/>
    <property type="match status" value="1"/>
</dbReference>
<dbReference type="PROSITE" id="PS00107">
    <property type="entry name" value="PROTEIN_KINASE_ATP"/>
    <property type="match status" value="1"/>
</dbReference>
<dbReference type="InterPro" id="IPR000719">
    <property type="entry name" value="Prot_kinase_dom"/>
</dbReference>
<comment type="caution">
    <text evidence="10">The sequence shown here is derived from an EMBL/GenBank/DDBJ whole genome shotgun (WGS) entry which is preliminary data.</text>
</comment>
<dbReference type="Proteomes" id="UP001648503">
    <property type="component" value="Unassembled WGS sequence"/>
</dbReference>
<dbReference type="Pfam" id="PF00069">
    <property type="entry name" value="Pkinase"/>
    <property type="match status" value="1"/>
</dbReference>
<accession>A0ABQ8FEE7</accession>
<evidence type="ECO:0000313" key="10">
    <source>
        <dbReference type="EMBL" id="KAH6595262.1"/>
    </source>
</evidence>
<comment type="similarity">
    <text evidence="5">Belongs to the protein kinase superfamily. STE Ser/Thr protein kinase family. MAP kinase kinase subfamily.</text>
</comment>
<sequence>MKGRIQIKLDAPLHLNDLAAASSSVTPFAALSQFIDPNGKLHFEGKACIDGQGVDFKNGTSYRINMAELTLVGVLGKGQYGIVQLVHHKPTNLKMALKEIMLELDELKMSQIIMELQVLHSSHHPNIIDFYGAFFIENCVYMCIEYMDGGSLDKLYGAGIPENILGMISLAVIEGLYFLKSTLSIIHRDVKPTNILVNTLGHIKLCDFGVSGQLIQSHAKTNIGCQSYMAPERIISRNSGKYTARSDVWSVGITIIELGTGSYPFPWDSFESVFAQLNAIVSSDSPTLPAESFSPEARDFVAKCLVKDPKSRPTYPKLLATPWLQRFKNSPDDGVGEWVKKTLQSKKKA</sequence>
<name>A0ABQ8FEE7_9FUNG</name>
<evidence type="ECO:0000313" key="11">
    <source>
        <dbReference type="Proteomes" id="UP001648503"/>
    </source>
</evidence>
<dbReference type="PROSITE" id="PS50011">
    <property type="entry name" value="PROTEIN_KINASE_DOM"/>
    <property type="match status" value="1"/>
</dbReference>
<evidence type="ECO:0000259" key="9">
    <source>
        <dbReference type="PROSITE" id="PS50011"/>
    </source>
</evidence>
<dbReference type="PANTHER" id="PTHR48013:SF25">
    <property type="entry name" value="MAP KINASE KINASE PBS2"/>
    <property type="match status" value="1"/>
</dbReference>
<dbReference type="InterPro" id="IPR017441">
    <property type="entry name" value="Protein_kinase_ATP_BS"/>
</dbReference>
<dbReference type="PROSITE" id="PS00108">
    <property type="entry name" value="PROTEIN_KINASE_ST"/>
    <property type="match status" value="1"/>
</dbReference>
<evidence type="ECO:0000256" key="3">
    <source>
        <dbReference type="ARBA" id="ARBA00022777"/>
    </source>
</evidence>
<keyword evidence="11" id="KW-1185">Reference proteome</keyword>